<dbReference type="OrthoDB" id="9982625at2"/>
<proteinExistence type="predicted"/>
<sequence length="190" mass="20650">MRIFRRKTHHKSLQCRNQLFISGDFERSNDPHHVGHSGEMLSMPRWTLRLLLVAPAITGIFAMAHPAASAALSLEMFTERSLQALTEFYRAEGGSADVACRSARLEGERGQLAIACVVDGQASPPLVWLADTIGGEIVTLAPLSPAAVSAAERSPRYRSGKPPLKYVTFEALPAAERSRALARAETALTQ</sequence>
<name>A0A4Y8RDM6_9HYPH</name>
<organism evidence="2 3">
    <name type="scientific">Jiella endophytica</name>
    <dbReference type="NCBI Taxonomy" id="2558362"/>
    <lineage>
        <taxon>Bacteria</taxon>
        <taxon>Pseudomonadati</taxon>
        <taxon>Pseudomonadota</taxon>
        <taxon>Alphaproteobacteria</taxon>
        <taxon>Hyphomicrobiales</taxon>
        <taxon>Aurantimonadaceae</taxon>
        <taxon>Jiella</taxon>
    </lineage>
</organism>
<feature type="transmembrane region" description="Helical" evidence="1">
    <location>
        <begin position="50"/>
        <end position="72"/>
    </location>
</feature>
<keyword evidence="1" id="KW-0472">Membrane</keyword>
<keyword evidence="1" id="KW-0812">Transmembrane</keyword>
<dbReference type="Proteomes" id="UP000298179">
    <property type="component" value="Unassembled WGS sequence"/>
</dbReference>
<keyword evidence="1" id="KW-1133">Transmembrane helix</keyword>
<dbReference type="RefSeq" id="WP_134763704.1">
    <property type="nucleotide sequence ID" value="NZ_SOZD01000007.1"/>
</dbReference>
<evidence type="ECO:0000256" key="1">
    <source>
        <dbReference type="SAM" id="Phobius"/>
    </source>
</evidence>
<evidence type="ECO:0000313" key="3">
    <source>
        <dbReference type="Proteomes" id="UP000298179"/>
    </source>
</evidence>
<comment type="caution">
    <text evidence="2">The sequence shown here is derived from an EMBL/GenBank/DDBJ whole genome shotgun (WGS) entry which is preliminary data.</text>
</comment>
<gene>
    <name evidence="2" type="ORF">E3C22_20255</name>
</gene>
<protein>
    <submittedName>
        <fullName evidence="2">Uncharacterized protein</fullName>
    </submittedName>
</protein>
<dbReference type="EMBL" id="SOZD01000007">
    <property type="protein sequence ID" value="TFF19107.1"/>
    <property type="molecule type" value="Genomic_DNA"/>
</dbReference>
<dbReference type="AlphaFoldDB" id="A0A4Y8RDM6"/>
<keyword evidence="3" id="KW-1185">Reference proteome</keyword>
<accession>A0A4Y8RDM6</accession>
<reference evidence="2 3" key="1">
    <citation type="submission" date="2019-03" db="EMBL/GenBank/DDBJ databases">
        <title>Jiella endophytica sp. nov., a novel endophytic bacterium isolated from root of Ficus microcarpa Linn. f.</title>
        <authorList>
            <person name="Tuo L."/>
        </authorList>
    </citation>
    <scope>NUCLEOTIDE SEQUENCE [LARGE SCALE GENOMIC DNA]</scope>
    <source>
        <strain evidence="2 3">CBS5Q-3</strain>
    </source>
</reference>
<evidence type="ECO:0000313" key="2">
    <source>
        <dbReference type="EMBL" id="TFF19107.1"/>
    </source>
</evidence>